<evidence type="ECO:0000256" key="6">
    <source>
        <dbReference type="SAM" id="Phobius"/>
    </source>
</evidence>
<feature type="transmembrane region" description="Helical" evidence="6">
    <location>
        <begin position="292"/>
        <end position="314"/>
    </location>
</feature>
<feature type="transmembrane region" description="Helical" evidence="6">
    <location>
        <begin position="198"/>
        <end position="221"/>
    </location>
</feature>
<keyword evidence="4 6" id="KW-1133">Transmembrane helix</keyword>
<dbReference type="STRING" id="33888.A6122_2899"/>
<evidence type="ECO:0000256" key="4">
    <source>
        <dbReference type="ARBA" id="ARBA00022989"/>
    </source>
</evidence>
<feature type="domain" description="ABC3 transporter permease C-terminal" evidence="7">
    <location>
        <begin position="604"/>
        <end position="714"/>
    </location>
</feature>
<feature type="transmembrane region" description="Helical" evidence="6">
    <location>
        <begin position="242"/>
        <end position="272"/>
    </location>
</feature>
<feature type="transmembrane region" description="Helical" evidence="6">
    <location>
        <begin position="21"/>
        <end position="43"/>
    </location>
</feature>
<evidence type="ECO:0000256" key="2">
    <source>
        <dbReference type="ARBA" id="ARBA00022475"/>
    </source>
</evidence>
<dbReference type="PATRIC" id="fig|33888.3.peg.3257"/>
<evidence type="ECO:0000256" key="1">
    <source>
        <dbReference type="ARBA" id="ARBA00004651"/>
    </source>
</evidence>
<dbReference type="EMBL" id="CP015515">
    <property type="protein sequence ID" value="AND18007.1"/>
    <property type="molecule type" value="Genomic_DNA"/>
</dbReference>
<feature type="transmembrane region" description="Helical" evidence="6">
    <location>
        <begin position="371"/>
        <end position="391"/>
    </location>
</feature>
<keyword evidence="9" id="KW-1185">Reference proteome</keyword>
<proteinExistence type="predicted"/>
<organism evidence="8 9">
    <name type="scientific">Rathayibacter tritici</name>
    <dbReference type="NCBI Taxonomy" id="33888"/>
    <lineage>
        <taxon>Bacteria</taxon>
        <taxon>Bacillati</taxon>
        <taxon>Actinomycetota</taxon>
        <taxon>Actinomycetes</taxon>
        <taxon>Micrococcales</taxon>
        <taxon>Microbacteriaceae</taxon>
        <taxon>Rathayibacter</taxon>
    </lineage>
</organism>
<feature type="transmembrane region" description="Helical" evidence="6">
    <location>
        <begin position="646"/>
        <end position="668"/>
    </location>
</feature>
<gene>
    <name evidence="8" type="ORF">A6122_2899</name>
</gene>
<feature type="transmembrane region" description="Helical" evidence="6">
    <location>
        <begin position="688"/>
        <end position="712"/>
    </location>
</feature>
<name>A0A160KW59_9MICO</name>
<feature type="domain" description="ABC3 transporter permease C-terminal" evidence="7">
    <location>
        <begin position="203"/>
        <end position="310"/>
    </location>
</feature>
<reference evidence="8 9" key="1">
    <citation type="submission" date="2016-05" db="EMBL/GenBank/DDBJ databases">
        <title>Complete genome sequence of Rathayibacter tritici NCPPB 1953.</title>
        <authorList>
            <person name="Park J."/>
            <person name="Lee H.-H."/>
            <person name="Lee S.-W."/>
            <person name="Seo Y.-S."/>
        </authorList>
    </citation>
    <scope>NUCLEOTIDE SEQUENCE [LARGE SCALE GENOMIC DNA]</scope>
    <source>
        <strain evidence="8 9">NCPPB 1953</strain>
    </source>
</reference>
<evidence type="ECO:0000256" key="5">
    <source>
        <dbReference type="ARBA" id="ARBA00023136"/>
    </source>
</evidence>
<feature type="transmembrane region" description="Helical" evidence="6">
    <location>
        <begin position="599"/>
        <end position="625"/>
    </location>
</feature>
<evidence type="ECO:0000313" key="8">
    <source>
        <dbReference type="EMBL" id="AND18007.1"/>
    </source>
</evidence>
<keyword evidence="5 6" id="KW-0472">Membrane</keyword>
<keyword evidence="3 6" id="KW-0812">Transmembrane</keyword>
<dbReference type="AlphaFoldDB" id="A0A160KW59"/>
<evidence type="ECO:0000256" key="3">
    <source>
        <dbReference type="ARBA" id="ARBA00022692"/>
    </source>
</evidence>
<feature type="transmembrane region" description="Helical" evidence="6">
    <location>
        <begin position="334"/>
        <end position="351"/>
    </location>
</feature>
<dbReference type="Proteomes" id="UP000077071">
    <property type="component" value="Chromosome"/>
</dbReference>
<dbReference type="KEGG" id="rtn:A6122_2899"/>
<evidence type="ECO:0000259" key="7">
    <source>
        <dbReference type="Pfam" id="PF02687"/>
    </source>
</evidence>
<dbReference type="RefSeq" id="WP_068256673.1">
    <property type="nucleotide sequence ID" value="NZ_CP015515.1"/>
</dbReference>
<keyword evidence="2" id="KW-1003">Cell membrane</keyword>
<protein>
    <recommendedName>
        <fullName evidence="7">ABC3 transporter permease C-terminal domain-containing protein</fullName>
    </recommendedName>
</protein>
<evidence type="ECO:0000313" key="9">
    <source>
        <dbReference type="Proteomes" id="UP000077071"/>
    </source>
</evidence>
<feature type="transmembrane region" description="Helical" evidence="6">
    <location>
        <begin position="421"/>
        <end position="446"/>
    </location>
</feature>
<sequence>MTNDFELLRTLSAGDRADRRRLVAVVACAALGLVLVMLLWSAADALHERTTRSAWLDVGNDAEVVSGLQVPLRDGAHVADSVSAISSIDYVRGLPILELDVAVTGSPALRLPGGLPLPEPGEYVASPALQRLIAALPANELGDRYGTPVGVLPTGVLEGDETLAIVRGKTNAAVQAAGGYSVAGWSSDSFASAAYDGIAVAGSFALLLPVLMLLASITDLGGAQRAERLATLRLLGATPWRVARLAALEVALLALVGGMAGAAAFSVLSSVLRLSMPADRVVVAGLVPGFDVRALLVVGAVVIGSALVAGARALAGRIGPLGQQRPLIERRPSLLRLVPLAVGLFGLILIVLRHPAVTDASADTRSQETAALAICVLLVASGLLSAGPILLHAGARIAVPVARGAAATLALNRLVRNPRKAFRGVGGVAAAVFVSALVSGGMSVAVDPPTSSTTTTMVSAFLDADDSSNGALDTDKVDRWRSIPGLTGVALGVRSDEDSLRFVVRGEDAAALGLVPAEGSLSVDLGGLYGQSFAATPVPDIVRGRPGVVVIGTDGSAEATDRARTLLLSSGLPVRLVLHTPAERANQPSLLQDQRFKDLAVPALLFLSVTSGLTLATNTVAQLLDRRRLLALLRLTGMPLSALRRVLALETALPFVLAVTTAAIAGAACAEVVVQAVSAGRHIDGPGVALVAVIVAVAALLLLSLAVTFRAARTATLPSSIRFE</sequence>
<dbReference type="Pfam" id="PF02687">
    <property type="entry name" value="FtsX"/>
    <property type="match status" value="2"/>
</dbReference>
<dbReference type="GO" id="GO:0005886">
    <property type="term" value="C:plasma membrane"/>
    <property type="evidence" value="ECO:0007669"/>
    <property type="project" value="UniProtKB-SubCell"/>
</dbReference>
<comment type="subcellular location">
    <subcellularLocation>
        <location evidence="1">Cell membrane</location>
        <topology evidence="1">Multi-pass membrane protein</topology>
    </subcellularLocation>
</comment>
<accession>A0A160KW59</accession>
<dbReference type="InterPro" id="IPR003838">
    <property type="entry name" value="ABC3_permease_C"/>
</dbReference>